<feature type="domain" description="Nitroreductase" evidence="1">
    <location>
        <begin position="3"/>
        <end position="36"/>
    </location>
</feature>
<reference evidence="2 3" key="1">
    <citation type="journal article" date="2009" name="Appl. Environ. Microbiol.">
        <title>Community genomic and proteomic analyses of chemoautotrophic iron-oxidizing "Leptospirillum rubarum" (Group II) and "Leptospirillum ferrodiazotrophum" (Group III) bacteria in acid mine drainage biofilms.</title>
        <authorList>
            <person name="Goltsman D.S."/>
            <person name="Denef V.J."/>
            <person name="Singer S.W."/>
            <person name="VerBerkmoes N.C."/>
            <person name="Lefsrud M."/>
            <person name="Mueller R.S."/>
            <person name="Dick G.J."/>
            <person name="Sun C.L."/>
            <person name="Wheeler K.E."/>
            <person name="Zemla A."/>
            <person name="Baker B.J."/>
            <person name="Hauser L."/>
            <person name="Land M."/>
            <person name="Shah M.B."/>
            <person name="Thelen M.P."/>
            <person name="Hettich R.L."/>
            <person name="Banfield J.F."/>
        </authorList>
    </citation>
    <scope>NUCLEOTIDE SEQUENCE [LARGE SCALE GENOMIC DNA]</scope>
</reference>
<proteinExistence type="predicted"/>
<dbReference type="InterPro" id="IPR029479">
    <property type="entry name" value="Nitroreductase"/>
</dbReference>
<gene>
    <name evidence="2" type="ORF">UBAL3_94240132</name>
</gene>
<organism evidence="2 3">
    <name type="scientific">Leptospirillum ferrodiazotrophum</name>
    <dbReference type="NCBI Taxonomy" id="412449"/>
    <lineage>
        <taxon>Bacteria</taxon>
        <taxon>Pseudomonadati</taxon>
        <taxon>Nitrospirota</taxon>
        <taxon>Nitrospiria</taxon>
        <taxon>Nitrospirales</taxon>
        <taxon>Nitrospiraceae</taxon>
        <taxon>Leptospirillum</taxon>
    </lineage>
</organism>
<name>C6HYQ5_9BACT</name>
<evidence type="ECO:0000313" key="3">
    <source>
        <dbReference type="Proteomes" id="UP000009374"/>
    </source>
</evidence>
<dbReference type="SUPFAM" id="SSF55469">
    <property type="entry name" value="FMN-dependent nitroreductase-like"/>
    <property type="match status" value="1"/>
</dbReference>
<dbReference type="EMBL" id="GG693878">
    <property type="protein sequence ID" value="EES52340.1"/>
    <property type="molecule type" value="Genomic_DNA"/>
</dbReference>
<evidence type="ECO:0000313" key="2">
    <source>
        <dbReference type="EMBL" id="EES52340.1"/>
    </source>
</evidence>
<sequence>MPDRKRLERILDRARWAPSGDNVQPWKFGILSDDRVVIYGADTRRTVVYDLQGHASQIAVGALLESVAIAASAEGLSLSIDRRPDPSEDENPEHPVFEIVFSESPNILSDPLSLFLETRCVNRRPFGTAPLTSEEKAVLEGCLPEGYSLHWMEGGRQRLRMADINQLSGKLRLTIPEAYAVHREIIEWNATVSLDRVPDRALGLPALSLPFMHWIMGSWERVTFFNRFLGGTLLPRLLLDLLPGFFCSAHFFLLAPTPPRRLDDYVAGGRALARFWLGCASLGLQFQPEMTPLIFGTYVGEGLSFSRAPHAQGLAERIAKKLISLGGDKVGRSVFLGRIGRGPLPVARSLRKPLASLLRA</sequence>
<dbReference type="Proteomes" id="UP000009374">
    <property type="component" value="Unassembled WGS sequence"/>
</dbReference>
<keyword evidence="3" id="KW-1185">Reference proteome</keyword>
<accession>C6HYQ5</accession>
<dbReference type="GO" id="GO:0016491">
    <property type="term" value="F:oxidoreductase activity"/>
    <property type="evidence" value="ECO:0007669"/>
    <property type="project" value="InterPro"/>
</dbReference>
<dbReference type="Gene3D" id="3.40.109.10">
    <property type="entry name" value="NADH Oxidase"/>
    <property type="match status" value="2"/>
</dbReference>
<evidence type="ECO:0000259" key="1">
    <source>
        <dbReference type="Pfam" id="PF00881"/>
    </source>
</evidence>
<dbReference type="AlphaFoldDB" id="C6HYQ5"/>
<protein>
    <recommendedName>
        <fullName evidence="1">Nitroreductase domain-containing protein</fullName>
    </recommendedName>
</protein>
<dbReference type="Pfam" id="PF00881">
    <property type="entry name" value="Nitroreductase"/>
    <property type="match status" value="1"/>
</dbReference>
<dbReference type="InterPro" id="IPR000415">
    <property type="entry name" value="Nitroreductase-like"/>
</dbReference>